<dbReference type="Pfam" id="PF01541">
    <property type="entry name" value="GIY-YIG"/>
    <property type="match status" value="1"/>
</dbReference>
<keyword evidence="3" id="KW-0378">Hydrolase</keyword>
<dbReference type="RefSeq" id="WP_069835222.1">
    <property type="nucleotide sequence ID" value="NZ_MDGQ01000005.1"/>
</dbReference>
<dbReference type="SMART" id="SM00465">
    <property type="entry name" value="GIYc"/>
    <property type="match status" value="1"/>
</dbReference>
<dbReference type="EMBL" id="MDGQ01000005">
    <property type="protein sequence ID" value="OEJ99760.1"/>
    <property type="molecule type" value="Genomic_DNA"/>
</dbReference>
<dbReference type="Gene3D" id="3.40.1440.10">
    <property type="entry name" value="GIY-YIG endonuclease"/>
    <property type="match status" value="1"/>
</dbReference>
<reference evidence="3 4" key="1">
    <citation type="submission" date="2016-08" db="EMBL/GenBank/DDBJ databases">
        <title>Draft genome of Fabibacter sp. strain SK-8.</title>
        <authorList>
            <person name="Wong S.-K."/>
            <person name="Hamasaki K."/>
            <person name="Yoshizawa S."/>
        </authorList>
    </citation>
    <scope>NUCLEOTIDE SEQUENCE [LARGE SCALE GENOMIC DNA]</scope>
    <source>
        <strain evidence="3 4">SK-8</strain>
    </source>
</reference>
<dbReference type="PANTHER" id="PTHR34477">
    <property type="entry name" value="UPF0213 PROTEIN YHBQ"/>
    <property type="match status" value="1"/>
</dbReference>
<keyword evidence="3" id="KW-0540">Nuclease</keyword>
<organism evidence="3 4">
    <name type="scientific">Roseivirga misakiensis</name>
    <dbReference type="NCBI Taxonomy" id="1563681"/>
    <lineage>
        <taxon>Bacteria</taxon>
        <taxon>Pseudomonadati</taxon>
        <taxon>Bacteroidota</taxon>
        <taxon>Cytophagia</taxon>
        <taxon>Cytophagales</taxon>
        <taxon>Roseivirgaceae</taxon>
        <taxon>Roseivirga</taxon>
    </lineage>
</organism>
<dbReference type="InterPro" id="IPR000305">
    <property type="entry name" value="GIY-YIG_endonuc"/>
</dbReference>
<evidence type="ECO:0000259" key="2">
    <source>
        <dbReference type="PROSITE" id="PS50164"/>
    </source>
</evidence>
<comment type="caution">
    <text evidence="3">The sequence shown here is derived from an EMBL/GenBank/DDBJ whole genome shotgun (WGS) entry which is preliminary data.</text>
</comment>
<dbReference type="CDD" id="cd10448">
    <property type="entry name" value="GIY-YIG_unchar_3"/>
    <property type="match status" value="1"/>
</dbReference>
<dbReference type="GO" id="GO:0004519">
    <property type="term" value="F:endonuclease activity"/>
    <property type="evidence" value="ECO:0007669"/>
    <property type="project" value="UniProtKB-KW"/>
</dbReference>
<comment type="similarity">
    <text evidence="1">Belongs to the UPF0213 family.</text>
</comment>
<dbReference type="InterPro" id="IPR035901">
    <property type="entry name" value="GIY-YIG_endonuc_sf"/>
</dbReference>
<dbReference type="SUPFAM" id="SSF82771">
    <property type="entry name" value="GIY-YIG endonuclease"/>
    <property type="match status" value="1"/>
</dbReference>
<dbReference type="STRING" id="1563681.BFP71_09335"/>
<accession>A0A1E5SKW1</accession>
<dbReference type="OrthoDB" id="1495241at2"/>
<proteinExistence type="inferred from homology"/>
<gene>
    <name evidence="3" type="ORF">BFP71_09335</name>
</gene>
<dbReference type="PANTHER" id="PTHR34477:SF5">
    <property type="entry name" value="BSL5627 PROTEIN"/>
    <property type="match status" value="1"/>
</dbReference>
<name>A0A1E5SKW1_9BACT</name>
<dbReference type="PROSITE" id="PS50164">
    <property type="entry name" value="GIY_YIG"/>
    <property type="match status" value="1"/>
</dbReference>
<dbReference type="InterPro" id="IPR050190">
    <property type="entry name" value="UPF0213_domain"/>
</dbReference>
<protein>
    <submittedName>
        <fullName evidence="3">Endonuclease</fullName>
    </submittedName>
</protein>
<keyword evidence="4" id="KW-1185">Reference proteome</keyword>
<feature type="domain" description="GIY-YIG" evidence="2">
    <location>
        <begin position="3"/>
        <end position="79"/>
    </location>
</feature>
<evidence type="ECO:0000313" key="3">
    <source>
        <dbReference type="EMBL" id="OEJ99760.1"/>
    </source>
</evidence>
<evidence type="ECO:0000256" key="1">
    <source>
        <dbReference type="ARBA" id="ARBA00007435"/>
    </source>
</evidence>
<dbReference type="AlphaFoldDB" id="A0A1E5SKW1"/>
<sequence>MPKGGYTYIMSNKQRTTLYIGVTSDLETRVYQHRNGEGSKFTKKYRCYHLIYFEVFEAIESAIEREKVLKRWNRSWKEELIKGFNPQLRDLWDQIQGFN</sequence>
<keyword evidence="3" id="KW-0255">Endonuclease</keyword>
<evidence type="ECO:0000313" key="4">
    <source>
        <dbReference type="Proteomes" id="UP000095552"/>
    </source>
</evidence>
<dbReference type="Proteomes" id="UP000095552">
    <property type="component" value="Unassembled WGS sequence"/>
</dbReference>